<evidence type="ECO:0000313" key="2">
    <source>
        <dbReference type="Proteomes" id="UP000054988"/>
    </source>
</evidence>
<dbReference type="Proteomes" id="UP000054988">
    <property type="component" value="Unassembled WGS sequence"/>
</dbReference>
<sequence length="62" mass="6924">MPVQVVSEDKESKATLPMLFTGEWKNTKKFLLEVEGVIPAFLHAGMTRTVLKEQEDGSTSSR</sequence>
<protein>
    <submittedName>
        <fullName evidence="1">Uncharacterized protein</fullName>
    </submittedName>
</protein>
<organism evidence="1 2">
    <name type="scientific">Moniliophthora roreri</name>
    <name type="common">Frosty pod rot fungus</name>
    <name type="synonym">Monilia roreri</name>
    <dbReference type="NCBI Taxonomy" id="221103"/>
    <lineage>
        <taxon>Eukaryota</taxon>
        <taxon>Fungi</taxon>
        <taxon>Dikarya</taxon>
        <taxon>Basidiomycota</taxon>
        <taxon>Agaricomycotina</taxon>
        <taxon>Agaricomycetes</taxon>
        <taxon>Agaricomycetidae</taxon>
        <taxon>Agaricales</taxon>
        <taxon>Marasmiineae</taxon>
        <taxon>Marasmiaceae</taxon>
        <taxon>Moniliophthora</taxon>
    </lineage>
</organism>
<reference evidence="1 2" key="1">
    <citation type="submission" date="2015-12" db="EMBL/GenBank/DDBJ databases">
        <title>Draft genome sequence of Moniliophthora roreri, the causal agent of frosty pod rot of cacao.</title>
        <authorList>
            <person name="Aime M.C."/>
            <person name="Diaz-Valderrama J.R."/>
            <person name="Kijpornyongpan T."/>
            <person name="Phillips-Mora W."/>
        </authorList>
    </citation>
    <scope>NUCLEOTIDE SEQUENCE [LARGE SCALE GENOMIC DNA]</scope>
    <source>
        <strain evidence="1 2">MCA 2952</strain>
    </source>
</reference>
<proteinExistence type="predicted"/>
<name>A0A0W0GFL7_MONRR</name>
<gene>
    <name evidence="1" type="ORF">WG66_97</name>
</gene>
<dbReference type="AlphaFoldDB" id="A0A0W0GFL7"/>
<comment type="caution">
    <text evidence="1">The sequence shown here is derived from an EMBL/GenBank/DDBJ whole genome shotgun (WGS) entry which is preliminary data.</text>
</comment>
<dbReference type="EMBL" id="LATX01000052">
    <property type="protein sequence ID" value="KTB47325.1"/>
    <property type="molecule type" value="Genomic_DNA"/>
</dbReference>
<accession>A0A0W0GFL7</accession>
<evidence type="ECO:0000313" key="1">
    <source>
        <dbReference type="EMBL" id="KTB47325.1"/>
    </source>
</evidence>